<reference evidence="7 8" key="1">
    <citation type="submission" date="2016-10" db="EMBL/GenBank/DDBJ databases">
        <authorList>
            <person name="de Groot N.N."/>
        </authorList>
    </citation>
    <scope>NUCLEOTIDE SEQUENCE [LARGE SCALE GENOMIC DNA]</scope>
    <source>
        <strain evidence="7 8">DSM 1283</strain>
    </source>
</reference>
<dbReference type="GO" id="GO:0016757">
    <property type="term" value="F:glycosyltransferase activity"/>
    <property type="evidence" value="ECO:0007669"/>
    <property type="project" value="UniProtKB-KW"/>
</dbReference>
<dbReference type="InterPro" id="IPR048771">
    <property type="entry name" value="SOGP_2nd"/>
</dbReference>
<evidence type="ECO:0000259" key="4">
    <source>
        <dbReference type="Pfam" id="PF21250"/>
    </source>
</evidence>
<dbReference type="InterPro" id="IPR012341">
    <property type="entry name" value="6hp_glycosidase-like_sf"/>
</dbReference>
<protein>
    <submittedName>
        <fullName evidence="7">Cellobiose phosphorylase</fullName>
    </submittedName>
</protein>
<dbReference type="RefSeq" id="WP_091687756.1">
    <property type="nucleotide sequence ID" value="NZ_BAABFM010000046.1"/>
</dbReference>
<dbReference type="STRING" id="1527.SAMN04489757_1324"/>
<evidence type="ECO:0000313" key="8">
    <source>
        <dbReference type="Proteomes" id="UP000198806"/>
    </source>
</evidence>
<evidence type="ECO:0000259" key="3">
    <source>
        <dbReference type="Pfam" id="PF17167"/>
    </source>
</evidence>
<name>A0A1I5HP17_9FIRM</name>
<keyword evidence="8" id="KW-1185">Reference proteome</keyword>
<dbReference type="Gene3D" id="1.50.10.10">
    <property type="match status" value="1"/>
</dbReference>
<gene>
    <name evidence="7" type="ORF">SAMN04489757_1324</name>
</gene>
<dbReference type="InterPro" id="IPR052047">
    <property type="entry name" value="GH94_Enzymes"/>
</dbReference>
<dbReference type="Pfam" id="PF21270">
    <property type="entry name" value="SOGP_4th"/>
    <property type="match status" value="1"/>
</dbReference>
<evidence type="ECO:0000256" key="2">
    <source>
        <dbReference type="ARBA" id="ARBA00022679"/>
    </source>
</evidence>
<feature type="domain" description="Glycoside phosphorylase C-terminal" evidence="5">
    <location>
        <begin position="1021"/>
        <end position="1110"/>
    </location>
</feature>
<dbReference type="EMBL" id="FOWD01000032">
    <property type="protein sequence ID" value="SFO49740.1"/>
    <property type="molecule type" value="Genomic_DNA"/>
</dbReference>
<dbReference type="InterPro" id="IPR048773">
    <property type="entry name" value="SOGP_C"/>
</dbReference>
<dbReference type="Pfam" id="PF21250">
    <property type="entry name" value="SOGP_2nd"/>
    <property type="match status" value="1"/>
</dbReference>
<dbReference type="OrthoDB" id="9769991at2"/>
<feature type="domain" description="Glycosyl hydrolase 94 catalytic" evidence="3">
    <location>
        <begin position="596"/>
        <end position="955"/>
    </location>
</feature>
<dbReference type="PANTHER" id="PTHR37469">
    <property type="entry name" value="CELLOBIONIC ACID PHOSPHORYLASE-RELATED"/>
    <property type="match status" value="1"/>
</dbReference>
<evidence type="ECO:0000256" key="1">
    <source>
        <dbReference type="ARBA" id="ARBA00022676"/>
    </source>
</evidence>
<evidence type="ECO:0000259" key="5">
    <source>
        <dbReference type="Pfam" id="PF21270"/>
    </source>
</evidence>
<dbReference type="InterPro" id="IPR033432">
    <property type="entry name" value="GH94_catalytic"/>
</dbReference>
<evidence type="ECO:0000259" key="6">
    <source>
        <dbReference type="Pfam" id="PF21958"/>
    </source>
</evidence>
<proteinExistence type="predicted"/>
<dbReference type="InterPro" id="IPR053831">
    <property type="entry name" value="SOGP_N"/>
</dbReference>
<keyword evidence="1" id="KW-0328">Glycosyltransferase</keyword>
<keyword evidence="2" id="KW-0808">Transferase</keyword>
<sequence length="1113" mass="126903">MILKTLSAPIALKNGNSNFTFLPGGDSFEWIHESILINAFRGNTLDGSTNNIYLRIYKDDSLNFYPLIGSASKSSLKSSNSSLVFEGIAEQISYTVTFRLTPYGIWFWDISLKGECNKADIIYSQDIGIGSKGSVNTNELYAAQYLGHSIFEGDWGYVICSRQNMEQEGTYPYLQQGSLGIRSTAYSTDGTQFFGLSYKKTNIPEALLSNLPSKNKQYELSHTALQTETFSLSGTKQFSFYGICKSNHPEAIKEIEYLQELHKAYTSSEPQSFQPVKVPSLTKTGTPYASEQWNMEQLNKYFPHRILEEKEGDSLLSFFTPTNSHVVLQSKELITERPHGHILMTNFDLTKVPQGVVSSTNYIYGLFNCQLVVGNTTYNKLLSNHRGLLNVEKNSGQRIYVKIGDFYRQLTLPAAYEMDVSGSTWYYQLDEDILIITTFAMYNRPEIVLKVRSVNNRKYDFIVTHQLTVGPNEYENDIVLEKEDNIIQIHPSSDVITNSFYPDLHFRMRIPKNSTITDDSIFFEENTTINPSLLSVMIPDSSNFDIIIQGYDSRNEIPFLDSYDYPAQKEAYHKYYDSLTGNFKLSAPNGIPLTAEKLNAIIYWYAHDALIHFASPHGLEQSGGAAWGTRDVCQGPIEFFLTTQHYQLVRNILLTLFSHQIDQNFEWPQWFMFDLYPMHQDDCHGDVVFWPLKAISDYIQATGDSSILEEVVDYRTAQDALPANKPETILLHIKRAVDAIKNRYLPGTALISYAGGDWDDTLQPANIKLRENLVSAWTQALAMQTLELLSNSVSHRDEAFAKNLSRMAKEIKESFYRYLIKDGVIAGFLYRESEEHMKYMLHPRDTETSIQYRLLPLTRSIIAQLAEPELAARNMEIIHQHLSCPDGVRLMDHPASYNGGISKIFLRAEQAANVGREISLQYVHAHIRYIEASATLGLAEKAWDALMRITPVLLTKYVPNALTRQSNVYYSSSEGCFYDRYEYAANFDKLRTGDICVKGGWRLYSSGPGIYIRRIIADLLGIRFKHRFIHIDPVIAEDLDGVSFQYTCYGKTVSFIYHIDNNMEQPICIKSGNEELPGNYIKNQYRNGGFEISQDVFLKAAEKNNEFHIYLKK</sequence>
<feature type="domain" description="SOGP N-terminal" evidence="6">
    <location>
        <begin position="20"/>
        <end position="242"/>
    </location>
</feature>
<feature type="domain" description="Glycoside phosphorylase super sandwich" evidence="4">
    <location>
        <begin position="302"/>
        <end position="550"/>
    </location>
</feature>
<dbReference type="Pfam" id="PF17167">
    <property type="entry name" value="Glyco_hydro_94"/>
    <property type="match status" value="1"/>
</dbReference>
<dbReference type="Proteomes" id="UP000198806">
    <property type="component" value="Unassembled WGS sequence"/>
</dbReference>
<accession>A0A1I5HP17</accession>
<dbReference type="Pfam" id="PF21958">
    <property type="entry name" value="SOGP_N"/>
    <property type="match status" value="1"/>
</dbReference>
<dbReference type="GO" id="GO:0005975">
    <property type="term" value="P:carbohydrate metabolic process"/>
    <property type="evidence" value="ECO:0007669"/>
    <property type="project" value="InterPro"/>
</dbReference>
<dbReference type="InterPro" id="IPR008928">
    <property type="entry name" value="6-hairpin_glycosidase_sf"/>
</dbReference>
<dbReference type="AlphaFoldDB" id="A0A1I5HP17"/>
<organism evidence="7 8">
    <name type="scientific">Anaerocolumna aminovalerica</name>
    <dbReference type="NCBI Taxonomy" id="1527"/>
    <lineage>
        <taxon>Bacteria</taxon>
        <taxon>Bacillati</taxon>
        <taxon>Bacillota</taxon>
        <taxon>Clostridia</taxon>
        <taxon>Lachnospirales</taxon>
        <taxon>Lachnospiraceae</taxon>
        <taxon>Anaerocolumna</taxon>
    </lineage>
</organism>
<evidence type="ECO:0000313" key="7">
    <source>
        <dbReference type="EMBL" id="SFO49740.1"/>
    </source>
</evidence>
<dbReference type="SUPFAM" id="SSF48208">
    <property type="entry name" value="Six-hairpin glycosidases"/>
    <property type="match status" value="1"/>
</dbReference>
<dbReference type="PANTHER" id="PTHR37469:SF2">
    <property type="entry name" value="CELLOBIONIC ACID PHOSPHORYLASE"/>
    <property type="match status" value="1"/>
</dbReference>